<dbReference type="PROSITE" id="PS50948">
    <property type="entry name" value="PAN"/>
    <property type="match status" value="1"/>
</dbReference>
<comment type="catalytic activity">
    <reaction evidence="16 17">
        <text>L-seryl-[protein] + ATP = O-phospho-L-seryl-[protein] + ADP + H(+)</text>
        <dbReference type="Rhea" id="RHEA:17989"/>
        <dbReference type="Rhea" id="RHEA-COMP:9863"/>
        <dbReference type="Rhea" id="RHEA-COMP:11604"/>
        <dbReference type="ChEBI" id="CHEBI:15378"/>
        <dbReference type="ChEBI" id="CHEBI:29999"/>
        <dbReference type="ChEBI" id="CHEBI:30616"/>
        <dbReference type="ChEBI" id="CHEBI:83421"/>
        <dbReference type="ChEBI" id="CHEBI:456216"/>
        <dbReference type="EC" id="2.7.11.1"/>
    </reaction>
</comment>
<dbReference type="EC" id="2.7.11.1" evidence="17"/>
<keyword evidence="12 19" id="KW-0472">Membrane</keyword>
<comment type="similarity">
    <text evidence="17">Belongs to the protein kinase superfamily. Ser/Thr protein kinase family.</text>
</comment>
<evidence type="ECO:0000259" key="23">
    <source>
        <dbReference type="PROSITE" id="PS50927"/>
    </source>
</evidence>
<evidence type="ECO:0000256" key="15">
    <source>
        <dbReference type="ARBA" id="ARBA00047899"/>
    </source>
</evidence>
<evidence type="ECO:0000313" key="25">
    <source>
        <dbReference type="EMBL" id="KAK8954452.1"/>
    </source>
</evidence>
<evidence type="ECO:0000256" key="7">
    <source>
        <dbReference type="ARBA" id="ARBA00022729"/>
    </source>
</evidence>
<dbReference type="GO" id="GO:0005886">
    <property type="term" value="C:plasma membrane"/>
    <property type="evidence" value="ECO:0007669"/>
    <property type="project" value="UniProtKB-SubCell"/>
</dbReference>
<evidence type="ECO:0000256" key="9">
    <source>
        <dbReference type="ARBA" id="ARBA00022777"/>
    </source>
</evidence>
<dbReference type="FunFam" id="3.30.200.20:FF:000195">
    <property type="entry name" value="G-type lectin S-receptor-like serine/threonine-protein kinase"/>
    <property type="match status" value="1"/>
</dbReference>
<dbReference type="Pfam" id="PF00954">
    <property type="entry name" value="S_locus_glycop"/>
    <property type="match status" value="1"/>
</dbReference>
<dbReference type="PANTHER" id="PTHR27002">
    <property type="entry name" value="RECEPTOR-LIKE SERINE/THREONINE-PROTEIN KINASE SD1-8"/>
    <property type="match status" value="1"/>
</dbReference>
<keyword evidence="9 17" id="KW-0418">Kinase</keyword>
<dbReference type="Gene3D" id="3.30.200.20">
    <property type="entry name" value="Phosphorylase Kinase, domain 1"/>
    <property type="match status" value="1"/>
</dbReference>
<dbReference type="Proteomes" id="UP001418222">
    <property type="component" value="Unassembled WGS sequence"/>
</dbReference>
<dbReference type="Pfam" id="PF07714">
    <property type="entry name" value="PK_Tyr_Ser-Thr"/>
    <property type="match status" value="1"/>
</dbReference>
<dbReference type="InterPro" id="IPR003609">
    <property type="entry name" value="Pan_app"/>
</dbReference>
<keyword evidence="3 17" id="KW-0723">Serine/threonine-protein kinase</keyword>
<sequence>MRNDELIILFILLSATASDAAATPGDRLNISRPLYDGETLVSAGGTFELGFFSPDSNSSNRYVGIWYHKARDVVWVANGRKPVAGFSGSLALTPNGELIIIDRKNSTDVIIWNSSGPSNSTATDTTPIAQLLEIGNLVVKSDPDAADDETVVYIWQSFDYPSNTILPGMHLGWDLRTGLNRNITSWATLTDPSPGIYCLAISLAGVPQLMETKGQSQYWRGGPWVGNLFAGTQQASAYQVLISTSFVNTKEEVGYIFEVDHGLARMTIYPDGTAQRLLWQDPPGKWSFFWKTPNDQCDAFSPCGPFGICNADETPFCSCLPGFRPKNPGRWALTDVSDGCVRNTTLDCFRKGAKGADGFVVMNGVKLPDTSAALGDAALGLDECRVKCLMNCSCTAYSLTNVTTGGSGCIMWADELIDVRVLSQGGRDLYVRVAAADLVKITESSQSDHKGKSAVAVVVPILGSILVGFILISCLIIHHYKRKKKNSRSRRDYGEVISDGNGFDLPLFDFETIAEATNNFSVDNMLGEGGFGPVYMGRKKDGNEIAVKRLSKSSKQGIGEFKTEIMLIGKLQHRNLIRLLGCCIERQERMLIYEYMPNQSLDTFLFNEEKTMLLNWDMRYRIIVGIARGLLYLHQDSAVRIIHRDLKASNILLDQEMVPKISDFGLARIFAGDEAKSKTKMIVGTYGYMSPEYIMDGCFSAKSDVYSFGVLVLEVLSNQRNSSSESNNHLVEHAWRLWEEGRTLELVYGSTSNSFSISEALRCIKVAFLCVQQFPDERPYMSSVILMLTSDKEELPEPKSPGFVPWRRHFEVLHSSSERAERESVNKMTLTMPHGR</sequence>
<dbReference type="SMART" id="SM00473">
    <property type="entry name" value="PAN_AP"/>
    <property type="match status" value="1"/>
</dbReference>
<evidence type="ECO:0000259" key="22">
    <source>
        <dbReference type="PROSITE" id="PS50026"/>
    </source>
</evidence>
<dbReference type="GO" id="GO:0051707">
    <property type="term" value="P:response to other organism"/>
    <property type="evidence" value="ECO:0007669"/>
    <property type="project" value="UniProtKB-ARBA"/>
</dbReference>
<dbReference type="PROSITE" id="PS00108">
    <property type="entry name" value="PROTEIN_KINASE_ST"/>
    <property type="match status" value="1"/>
</dbReference>
<gene>
    <name evidence="25" type="primary">SD18</name>
    <name evidence="25" type="ORF">KSP39_PZI001966</name>
</gene>
<dbReference type="PROSITE" id="PS50026">
    <property type="entry name" value="EGF_3"/>
    <property type="match status" value="1"/>
</dbReference>
<keyword evidence="7 20" id="KW-0732">Signal</keyword>
<feature type="transmembrane region" description="Helical" evidence="19">
    <location>
        <begin position="454"/>
        <end position="480"/>
    </location>
</feature>
<keyword evidence="4 18" id="KW-0245">EGF-like domain</keyword>
<evidence type="ECO:0000256" key="5">
    <source>
        <dbReference type="ARBA" id="ARBA00022679"/>
    </source>
</evidence>
<dbReference type="AlphaFoldDB" id="A0AAP0C0H5"/>
<feature type="domain" description="EGF-like" evidence="22">
    <location>
        <begin position="293"/>
        <end position="329"/>
    </location>
</feature>
<evidence type="ECO:0000256" key="3">
    <source>
        <dbReference type="ARBA" id="ARBA00022527"/>
    </source>
</evidence>
<keyword evidence="13" id="KW-1015">Disulfide bond</keyword>
<dbReference type="InterPro" id="IPR021820">
    <property type="entry name" value="S-locus_recpt_kinase_C"/>
</dbReference>
<evidence type="ECO:0000259" key="24">
    <source>
        <dbReference type="PROSITE" id="PS50948"/>
    </source>
</evidence>
<evidence type="ECO:0000256" key="14">
    <source>
        <dbReference type="ARBA" id="ARBA00023180"/>
    </source>
</evidence>
<dbReference type="InterPro" id="IPR008271">
    <property type="entry name" value="Ser/Thr_kinase_AS"/>
</dbReference>
<dbReference type="EMBL" id="JBBWWQ010000002">
    <property type="protein sequence ID" value="KAK8954452.1"/>
    <property type="molecule type" value="Genomic_DNA"/>
</dbReference>
<feature type="domain" description="Bulb-type lectin" evidence="23">
    <location>
        <begin position="25"/>
        <end position="152"/>
    </location>
</feature>
<dbReference type="CDD" id="cd14066">
    <property type="entry name" value="STKc_IRAK"/>
    <property type="match status" value="1"/>
</dbReference>
<evidence type="ECO:0000256" key="2">
    <source>
        <dbReference type="ARBA" id="ARBA00022475"/>
    </source>
</evidence>
<feature type="signal peptide" evidence="20">
    <location>
        <begin position="1"/>
        <end position="22"/>
    </location>
</feature>
<protein>
    <recommendedName>
        <fullName evidence="17">Receptor-like serine/threonine-protein kinase</fullName>
        <ecNumber evidence="17">2.7.11.1</ecNumber>
    </recommendedName>
</protein>
<dbReference type="SMART" id="SM00108">
    <property type="entry name" value="B_lectin"/>
    <property type="match status" value="1"/>
</dbReference>
<evidence type="ECO:0000256" key="6">
    <source>
        <dbReference type="ARBA" id="ARBA00022692"/>
    </source>
</evidence>
<evidence type="ECO:0000256" key="17">
    <source>
        <dbReference type="PIRNR" id="PIRNR000641"/>
    </source>
</evidence>
<dbReference type="Pfam" id="PF11883">
    <property type="entry name" value="DUF3403"/>
    <property type="match status" value="1"/>
</dbReference>
<dbReference type="InterPro" id="IPR001245">
    <property type="entry name" value="Ser-Thr/Tyr_kinase_cat_dom"/>
</dbReference>
<evidence type="ECO:0000256" key="4">
    <source>
        <dbReference type="ARBA" id="ARBA00022536"/>
    </source>
</evidence>
<dbReference type="InterPro" id="IPR036426">
    <property type="entry name" value="Bulb-type_lectin_dom_sf"/>
</dbReference>
<dbReference type="SUPFAM" id="SSF56112">
    <property type="entry name" value="Protein kinase-like (PK-like)"/>
    <property type="match status" value="1"/>
</dbReference>
<dbReference type="Gene3D" id="2.90.10.10">
    <property type="entry name" value="Bulb-type lectin domain"/>
    <property type="match status" value="1"/>
</dbReference>
<keyword evidence="11 19" id="KW-1133">Transmembrane helix</keyword>
<dbReference type="PROSITE" id="PS50011">
    <property type="entry name" value="PROTEIN_KINASE_DOM"/>
    <property type="match status" value="1"/>
</dbReference>
<evidence type="ECO:0000256" key="19">
    <source>
        <dbReference type="SAM" id="Phobius"/>
    </source>
</evidence>
<evidence type="ECO:0000313" key="26">
    <source>
        <dbReference type="Proteomes" id="UP001418222"/>
    </source>
</evidence>
<dbReference type="Pfam" id="PF01453">
    <property type="entry name" value="B_lectin"/>
    <property type="match status" value="1"/>
</dbReference>
<evidence type="ECO:0000256" key="11">
    <source>
        <dbReference type="ARBA" id="ARBA00022989"/>
    </source>
</evidence>
<proteinExistence type="inferred from homology"/>
<dbReference type="InterPro" id="IPR011009">
    <property type="entry name" value="Kinase-like_dom_sf"/>
</dbReference>
<evidence type="ECO:0000256" key="13">
    <source>
        <dbReference type="ARBA" id="ARBA00023157"/>
    </source>
</evidence>
<dbReference type="Pfam" id="PF08276">
    <property type="entry name" value="PAN_2"/>
    <property type="match status" value="1"/>
</dbReference>
<keyword evidence="14" id="KW-0325">Glycoprotein</keyword>
<dbReference type="InterPro" id="IPR024171">
    <property type="entry name" value="SRK-like_kinase"/>
</dbReference>
<reference evidence="25 26" key="1">
    <citation type="journal article" date="2022" name="Nat. Plants">
        <title>Genomes of leafy and leafless Platanthera orchids illuminate the evolution of mycoheterotrophy.</title>
        <authorList>
            <person name="Li M.H."/>
            <person name="Liu K.W."/>
            <person name="Li Z."/>
            <person name="Lu H.C."/>
            <person name="Ye Q.L."/>
            <person name="Zhang D."/>
            <person name="Wang J.Y."/>
            <person name="Li Y.F."/>
            <person name="Zhong Z.M."/>
            <person name="Liu X."/>
            <person name="Yu X."/>
            <person name="Liu D.K."/>
            <person name="Tu X.D."/>
            <person name="Liu B."/>
            <person name="Hao Y."/>
            <person name="Liao X.Y."/>
            <person name="Jiang Y.T."/>
            <person name="Sun W.H."/>
            <person name="Chen J."/>
            <person name="Chen Y.Q."/>
            <person name="Ai Y."/>
            <person name="Zhai J.W."/>
            <person name="Wu S.S."/>
            <person name="Zhou Z."/>
            <person name="Hsiao Y.Y."/>
            <person name="Wu W.L."/>
            <person name="Chen Y.Y."/>
            <person name="Lin Y.F."/>
            <person name="Hsu J.L."/>
            <person name="Li C.Y."/>
            <person name="Wang Z.W."/>
            <person name="Zhao X."/>
            <person name="Zhong W.Y."/>
            <person name="Ma X.K."/>
            <person name="Ma L."/>
            <person name="Huang J."/>
            <person name="Chen G.Z."/>
            <person name="Huang M.Z."/>
            <person name="Huang L."/>
            <person name="Peng D.H."/>
            <person name="Luo Y.B."/>
            <person name="Zou S.Q."/>
            <person name="Chen S.P."/>
            <person name="Lan S."/>
            <person name="Tsai W.C."/>
            <person name="Van de Peer Y."/>
            <person name="Liu Z.J."/>
        </authorList>
    </citation>
    <scope>NUCLEOTIDE SEQUENCE [LARGE SCALE GENOMIC DNA]</scope>
    <source>
        <strain evidence="25">Lor287</strain>
    </source>
</reference>
<evidence type="ECO:0000256" key="16">
    <source>
        <dbReference type="ARBA" id="ARBA00048679"/>
    </source>
</evidence>
<comment type="caution">
    <text evidence="25">The sequence shown here is derived from an EMBL/GenBank/DDBJ whole genome shotgun (WGS) entry which is preliminary data.</text>
</comment>
<dbReference type="PIRSF" id="PIRSF000641">
    <property type="entry name" value="SRK"/>
    <property type="match status" value="1"/>
</dbReference>
<dbReference type="GO" id="GO:0004674">
    <property type="term" value="F:protein serine/threonine kinase activity"/>
    <property type="evidence" value="ECO:0007669"/>
    <property type="project" value="UniProtKB-KW"/>
</dbReference>
<dbReference type="SUPFAM" id="SSF51110">
    <property type="entry name" value="alpha-D-mannose-specific plant lectins"/>
    <property type="match status" value="1"/>
</dbReference>
<organism evidence="25 26">
    <name type="scientific">Platanthera zijinensis</name>
    <dbReference type="NCBI Taxonomy" id="2320716"/>
    <lineage>
        <taxon>Eukaryota</taxon>
        <taxon>Viridiplantae</taxon>
        <taxon>Streptophyta</taxon>
        <taxon>Embryophyta</taxon>
        <taxon>Tracheophyta</taxon>
        <taxon>Spermatophyta</taxon>
        <taxon>Magnoliopsida</taxon>
        <taxon>Liliopsida</taxon>
        <taxon>Asparagales</taxon>
        <taxon>Orchidaceae</taxon>
        <taxon>Orchidoideae</taxon>
        <taxon>Orchideae</taxon>
        <taxon>Orchidinae</taxon>
        <taxon>Platanthera</taxon>
    </lineage>
</organism>
<feature type="chain" id="PRO_5042987441" description="Receptor-like serine/threonine-protein kinase" evidence="20">
    <location>
        <begin position="23"/>
        <end position="836"/>
    </location>
</feature>
<dbReference type="GO" id="GO:0048544">
    <property type="term" value="P:recognition of pollen"/>
    <property type="evidence" value="ECO:0007669"/>
    <property type="project" value="InterPro"/>
</dbReference>
<feature type="domain" description="Protein kinase" evidence="21">
    <location>
        <begin position="520"/>
        <end position="795"/>
    </location>
</feature>
<evidence type="ECO:0000259" key="21">
    <source>
        <dbReference type="PROSITE" id="PS50011"/>
    </source>
</evidence>
<dbReference type="PROSITE" id="PS50927">
    <property type="entry name" value="BULB_LECTIN"/>
    <property type="match status" value="1"/>
</dbReference>
<keyword evidence="5 17" id="KW-0808">Transferase</keyword>
<feature type="domain" description="Apple" evidence="24">
    <location>
        <begin position="348"/>
        <end position="434"/>
    </location>
</feature>
<dbReference type="InterPro" id="IPR000719">
    <property type="entry name" value="Prot_kinase_dom"/>
</dbReference>
<dbReference type="CDD" id="cd00028">
    <property type="entry name" value="B_lectin"/>
    <property type="match status" value="1"/>
</dbReference>
<dbReference type="InterPro" id="IPR000858">
    <property type="entry name" value="S_locus_glycoprot_dom"/>
</dbReference>
<dbReference type="InterPro" id="IPR001480">
    <property type="entry name" value="Bulb-type_lectin_dom"/>
</dbReference>
<keyword evidence="6 19" id="KW-0812">Transmembrane</keyword>
<dbReference type="PANTHER" id="PTHR27002:SF616">
    <property type="entry name" value="RECEPTOR-LIKE SERINE_THREONINE-PROTEIN KINASE"/>
    <property type="match status" value="1"/>
</dbReference>
<keyword evidence="10 17" id="KW-0067">ATP-binding</keyword>
<keyword evidence="26" id="KW-1185">Reference proteome</keyword>
<keyword evidence="2" id="KW-1003">Cell membrane</keyword>
<name>A0AAP0C0H5_9ASPA</name>
<evidence type="ECO:0000256" key="20">
    <source>
        <dbReference type="SAM" id="SignalP"/>
    </source>
</evidence>
<keyword evidence="8 17" id="KW-0547">Nucleotide-binding</keyword>
<comment type="subcellular location">
    <subcellularLocation>
        <location evidence="1">Cell membrane</location>
        <topology evidence="1">Single-pass type I membrane protein</topology>
    </subcellularLocation>
</comment>
<accession>A0AAP0C0H5</accession>
<dbReference type="CDD" id="cd00054">
    <property type="entry name" value="EGF_CA"/>
    <property type="match status" value="1"/>
</dbReference>
<comment type="catalytic activity">
    <reaction evidence="15 17">
        <text>L-threonyl-[protein] + ATP = O-phospho-L-threonyl-[protein] + ADP + H(+)</text>
        <dbReference type="Rhea" id="RHEA:46608"/>
        <dbReference type="Rhea" id="RHEA-COMP:11060"/>
        <dbReference type="Rhea" id="RHEA-COMP:11605"/>
        <dbReference type="ChEBI" id="CHEBI:15378"/>
        <dbReference type="ChEBI" id="CHEBI:30013"/>
        <dbReference type="ChEBI" id="CHEBI:30616"/>
        <dbReference type="ChEBI" id="CHEBI:61977"/>
        <dbReference type="ChEBI" id="CHEBI:456216"/>
        <dbReference type="EC" id="2.7.11.1"/>
    </reaction>
</comment>
<dbReference type="FunFam" id="1.10.510.10:FF:000060">
    <property type="entry name" value="G-type lectin S-receptor-like serine/threonine-protein kinase"/>
    <property type="match status" value="1"/>
</dbReference>
<evidence type="ECO:0000256" key="12">
    <source>
        <dbReference type="ARBA" id="ARBA00023136"/>
    </source>
</evidence>
<evidence type="ECO:0000256" key="8">
    <source>
        <dbReference type="ARBA" id="ARBA00022741"/>
    </source>
</evidence>
<dbReference type="CDD" id="cd01098">
    <property type="entry name" value="PAN_AP_plant"/>
    <property type="match status" value="1"/>
</dbReference>
<keyword evidence="25" id="KW-0675">Receptor</keyword>
<evidence type="ECO:0000256" key="10">
    <source>
        <dbReference type="ARBA" id="ARBA00022840"/>
    </source>
</evidence>
<dbReference type="InterPro" id="IPR000742">
    <property type="entry name" value="EGF"/>
</dbReference>
<dbReference type="SMART" id="SM00220">
    <property type="entry name" value="S_TKc"/>
    <property type="match status" value="1"/>
</dbReference>
<evidence type="ECO:0000256" key="18">
    <source>
        <dbReference type="PROSITE-ProRule" id="PRU00076"/>
    </source>
</evidence>
<dbReference type="GO" id="GO:0005524">
    <property type="term" value="F:ATP binding"/>
    <property type="evidence" value="ECO:0007669"/>
    <property type="project" value="UniProtKB-KW"/>
</dbReference>
<evidence type="ECO:0000256" key="1">
    <source>
        <dbReference type="ARBA" id="ARBA00004251"/>
    </source>
</evidence>
<comment type="caution">
    <text evidence="18">Lacks conserved residue(s) required for the propagation of feature annotation.</text>
</comment>
<dbReference type="Gene3D" id="1.10.510.10">
    <property type="entry name" value="Transferase(Phosphotransferase) domain 1"/>
    <property type="match status" value="1"/>
</dbReference>